<evidence type="ECO:0000256" key="1">
    <source>
        <dbReference type="SAM" id="MobiDB-lite"/>
    </source>
</evidence>
<dbReference type="EnsemblPlants" id="KQK92438">
    <property type="protein sequence ID" value="KQK92438"/>
    <property type="gene ID" value="SETIT_040542mg"/>
</dbReference>
<reference evidence="3" key="1">
    <citation type="journal article" date="2012" name="Nat. Biotechnol.">
        <title>Reference genome sequence of the model plant Setaria.</title>
        <authorList>
            <person name="Bennetzen J.L."/>
            <person name="Schmutz J."/>
            <person name="Wang H."/>
            <person name="Percifield R."/>
            <person name="Hawkins J."/>
            <person name="Pontaroli A.C."/>
            <person name="Estep M."/>
            <person name="Feng L."/>
            <person name="Vaughn J.N."/>
            <person name="Grimwood J."/>
            <person name="Jenkins J."/>
            <person name="Barry K."/>
            <person name="Lindquist E."/>
            <person name="Hellsten U."/>
            <person name="Deshpande S."/>
            <person name="Wang X."/>
            <person name="Wu X."/>
            <person name="Mitros T."/>
            <person name="Triplett J."/>
            <person name="Yang X."/>
            <person name="Ye C.Y."/>
            <person name="Mauro-Herrera M."/>
            <person name="Wang L."/>
            <person name="Li P."/>
            <person name="Sharma M."/>
            <person name="Sharma R."/>
            <person name="Ronald P.C."/>
            <person name="Panaud O."/>
            <person name="Kellogg E.A."/>
            <person name="Brutnell T.P."/>
            <person name="Doust A.N."/>
            <person name="Tuskan G.A."/>
            <person name="Rokhsar D."/>
            <person name="Devos K.M."/>
        </authorList>
    </citation>
    <scope>NUCLEOTIDE SEQUENCE [LARGE SCALE GENOMIC DNA]</scope>
    <source>
        <strain evidence="3">cv. Yugu1</strain>
    </source>
</reference>
<organism evidence="2 3">
    <name type="scientific">Setaria italica</name>
    <name type="common">Foxtail millet</name>
    <name type="synonym">Panicum italicum</name>
    <dbReference type="NCBI Taxonomy" id="4555"/>
    <lineage>
        <taxon>Eukaryota</taxon>
        <taxon>Viridiplantae</taxon>
        <taxon>Streptophyta</taxon>
        <taxon>Embryophyta</taxon>
        <taxon>Tracheophyta</taxon>
        <taxon>Spermatophyta</taxon>
        <taxon>Magnoliopsida</taxon>
        <taxon>Liliopsida</taxon>
        <taxon>Poales</taxon>
        <taxon>Poaceae</taxon>
        <taxon>PACMAD clade</taxon>
        <taxon>Panicoideae</taxon>
        <taxon>Panicodae</taxon>
        <taxon>Paniceae</taxon>
        <taxon>Cenchrinae</taxon>
        <taxon>Setaria</taxon>
    </lineage>
</organism>
<evidence type="ECO:0000313" key="3">
    <source>
        <dbReference type="Proteomes" id="UP000004995"/>
    </source>
</evidence>
<dbReference type="Proteomes" id="UP000004995">
    <property type="component" value="Unassembled WGS sequence"/>
</dbReference>
<dbReference type="HOGENOM" id="CLU_2516928_0_0_1"/>
<reference evidence="2" key="2">
    <citation type="submission" date="2018-08" db="UniProtKB">
        <authorList>
            <consortium name="EnsemblPlants"/>
        </authorList>
    </citation>
    <scope>IDENTIFICATION</scope>
    <source>
        <strain evidence="2">Yugu1</strain>
    </source>
</reference>
<dbReference type="InParanoid" id="K4ANP5"/>
<accession>K4ANP5</accession>
<sequence>MANWLYSGTASYWHLNLIHNFRRYQNVIYVVPKKTSSALDSHSHPSPGRTSHPHRCIPGSERETTAPGKKLGVLDIHAWGIRLHI</sequence>
<evidence type="ECO:0000313" key="2">
    <source>
        <dbReference type="EnsemblPlants" id="KQK92438"/>
    </source>
</evidence>
<keyword evidence="3" id="KW-1185">Reference proteome</keyword>
<proteinExistence type="predicted"/>
<dbReference type="AlphaFoldDB" id="K4ANP5"/>
<feature type="region of interest" description="Disordered" evidence="1">
    <location>
        <begin position="37"/>
        <end position="66"/>
    </location>
</feature>
<dbReference type="Gramene" id="KQK92438">
    <property type="protein sequence ID" value="KQK92438"/>
    <property type="gene ID" value="SETIT_040542mg"/>
</dbReference>
<protein>
    <submittedName>
        <fullName evidence="2">Uncharacterized protein</fullName>
    </submittedName>
</protein>
<dbReference type="EMBL" id="AGNK02006121">
    <property type="status" value="NOT_ANNOTATED_CDS"/>
    <property type="molecule type" value="Genomic_DNA"/>
</dbReference>
<name>K4ANP5_SETIT</name>